<accession>S7TZ09</accession>
<gene>
    <name evidence="1" type="ORF">dsmv_1702</name>
</gene>
<evidence type="ECO:0008006" key="3">
    <source>
        <dbReference type="Google" id="ProtNLM"/>
    </source>
</evidence>
<dbReference type="OrthoDB" id="5422120at2"/>
<organism evidence="1 2">
    <name type="scientific">Desulfococcus multivorans DSM 2059</name>
    <dbReference type="NCBI Taxonomy" id="1121405"/>
    <lineage>
        <taxon>Bacteria</taxon>
        <taxon>Pseudomonadati</taxon>
        <taxon>Thermodesulfobacteriota</taxon>
        <taxon>Desulfobacteria</taxon>
        <taxon>Desulfobacterales</taxon>
        <taxon>Desulfococcaceae</taxon>
        <taxon>Desulfococcus</taxon>
    </lineage>
</organism>
<dbReference type="EMBL" id="ATHJ01000070">
    <property type="protein sequence ID" value="EPR41975.1"/>
    <property type="molecule type" value="Genomic_DNA"/>
</dbReference>
<evidence type="ECO:0000313" key="2">
    <source>
        <dbReference type="Proteomes" id="UP000014977"/>
    </source>
</evidence>
<comment type="caution">
    <text evidence="1">The sequence shown here is derived from an EMBL/GenBank/DDBJ whole genome shotgun (WGS) entry which is preliminary data.</text>
</comment>
<dbReference type="Proteomes" id="UP000014977">
    <property type="component" value="Unassembled WGS sequence"/>
</dbReference>
<dbReference type="RefSeq" id="WP_020876086.1">
    <property type="nucleotide sequence ID" value="NZ_ATHJ01000070.1"/>
</dbReference>
<reference evidence="1 2" key="1">
    <citation type="journal article" date="2013" name="Genome Announc.">
        <title>Draft genome sequences for three mercury-methylating, sulfate-reducing bacteria.</title>
        <authorList>
            <person name="Brown S.D."/>
            <person name="Hurt R.A.Jr."/>
            <person name="Gilmour C.C."/>
            <person name="Elias D.A."/>
        </authorList>
    </citation>
    <scope>NUCLEOTIDE SEQUENCE [LARGE SCALE GENOMIC DNA]</scope>
    <source>
        <strain evidence="1 2">DSM 2059</strain>
    </source>
</reference>
<proteinExistence type="predicted"/>
<protein>
    <recommendedName>
        <fullName evidence="3">PilZ domain-containing protein</fullName>
    </recommendedName>
</protein>
<name>S7TZ09_DESML</name>
<sequence length="150" mass="16643">MTGMTHRTFPRGKDRYEIRFAENMSAAYQKGELIEKSSGGMSFFSTSALKPGSGILIELTDPSTDADGSGSRPDYLAEVRWCLKEDAPDDIRYRVGVRLFISTCALCGKEIRRRAKDDVDLCEACRSRLCDKADGTVKACIEKYLIGNVV</sequence>
<dbReference type="eggNOG" id="ENOG502ZV8M">
    <property type="taxonomic scope" value="Bacteria"/>
</dbReference>
<evidence type="ECO:0000313" key="1">
    <source>
        <dbReference type="EMBL" id="EPR41975.1"/>
    </source>
</evidence>
<dbReference type="AlphaFoldDB" id="S7TZ09"/>
<keyword evidence="2" id="KW-1185">Reference proteome</keyword>